<dbReference type="Proteomes" id="UP000094020">
    <property type="component" value="Chromosome 7"/>
</dbReference>
<dbReference type="GeneID" id="30172007"/>
<dbReference type="KEGG" id="kpin:30172007"/>
<accession>A0AAJ8MRY8</accession>
<reference evidence="1" key="2">
    <citation type="submission" date="2024-02" db="EMBL/GenBank/DDBJ databases">
        <title>Comparative genomics of Cryptococcus and Kwoniella reveals pathogenesis evolution and contrasting modes of karyotype evolution via chromosome fusion or intercentromeric recombination.</title>
        <authorList>
            <person name="Coelho M.A."/>
            <person name="David-Palma M."/>
            <person name="Shea T."/>
            <person name="Bowers K."/>
            <person name="McGinley-Smith S."/>
            <person name="Mohammad A.W."/>
            <person name="Gnirke A."/>
            <person name="Yurkov A.M."/>
            <person name="Nowrousian M."/>
            <person name="Sun S."/>
            <person name="Cuomo C.A."/>
            <person name="Heitman J."/>
        </authorList>
    </citation>
    <scope>NUCLEOTIDE SEQUENCE</scope>
    <source>
        <strain evidence="1">CBS 10737</strain>
    </source>
</reference>
<organism evidence="1 2">
    <name type="scientific">Kwoniella pini CBS 10737</name>
    <dbReference type="NCBI Taxonomy" id="1296096"/>
    <lineage>
        <taxon>Eukaryota</taxon>
        <taxon>Fungi</taxon>
        <taxon>Dikarya</taxon>
        <taxon>Basidiomycota</taxon>
        <taxon>Agaricomycotina</taxon>
        <taxon>Tremellomycetes</taxon>
        <taxon>Tremellales</taxon>
        <taxon>Cryptococcaceae</taxon>
        <taxon>Kwoniella</taxon>
    </lineage>
</organism>
<dbReference type="EMBL" id="CP144525">
    <property type="protein sequence ID" value="WWC71498.1"/>
    <property type="molecule type" value="Genomic_DNA"/>
</dbReference>
<evidence type="ECO:0000313" key="1">
    <source>
        <dbReference type="EMBL" id="WWC71498.1"/>
    </source>
</evidence>
<gene>
    <name evidence="1" type="ORF">I206_105456</name>
</gene>
<evidence type="ECO:0000313" key="2">
    <source>
        <dbReference type="Proteomes" id="UP000094020"/>
    </source>
</evidence>
<protein>
    <submittedName>
        <fullName evidence="1">Uncharacterized protein</fullName>
    </submittedName>
</protein>
<reference evidence="1" key="1">
    <citation type="submission" date="2013-07" db="EMBL/GenBank/DDBJ databases">
        <authorList>
            <consortium name="The Broad Institute Genome Sequencing Platform"/>
            <person name="Cuomo C."/>
            <person name="Litvintseva A."/>
            <person name="Chen Y."/>
            <person name="Heitman J."/>
            <person name="Sun S."/>
            <person name="Springer D."/>
            <person name="Dromer F."/>
            <person name="Young S.K."/>
            <person name="Zeng Q."/>
            <person name="Gargeya S."/>
            <person name="Fitzgerald M."/>
            <person name="Abouelleil A."/>
            <person name="Alvarado L."/>
            <person name="Berlin A.M."/>
            <person name="Chapman S.B."/>
            <person name="Dewar J."/>
            <person name="Goldberg J."/>
            <person name="Griggs A."/>
            <person name="Gujja S."/>
            <person name="Hansen M."/>
            <person name="Howarth C."/>
            <person name="Imamovic A."/>
            <person name="Larimer J."/>
            <person name="McCowan C."/>
            <person name="Murphy C."/>
            <person name="Pearson M."/>
            <person name="Priest M."/>
            <person name="Roberts A."/>
            <person name="Saif S."/>
            <person name="Shea T."/>
            <person name="Sykes S."/>
            <person name="Wortman J."/>
            <person name="Nusbaum C."/>
            <person name="Birren B."/>
        </authorList>
    </citation>
    <scope>NUCLEOTIDE SEQUENCE</scope>
    <source>
        <strain evidence="1">CBS 10737</strain>
    </source>
</reference>
<proteinExistence type="predicted"/>
<keyword evidence="2" id="KW-1185">Reference proteome</keyword>
<sequence>MNMPVIVNTVVQPYRPPVYTTNQLVNQSVILPNPNLAGIIQGYPTYPMYPTYSIYQQEPIVPTIQVQATPTTIVKERYLPSPPIHCHSPPRVRNQVTIPSTIIKNFNTPPATIHTSPKRHIQIRRTRNIKFPESKLVIDPSCQPALQPAMKTITTINRTTRRTTTKGQGRR</sequence>
<dbReference type="RefSeq" id="XP_019011538.2">
    <property type="nucleotide sequence ID" value="XM_019155384.2"/>
</dbReference>
<name>A0AAJ8MRY8_9TREE</name>
<dbReference type="AlphaFoldDB" id="A0AAJ8MRY8"/>